<dbReference type="RefSeq" id="XP_004342614.1">
    <property type="nucleotide sequence ID" value="XM_004342565.1"/>
</dbReference>
<dbReference type="InterPro" id="IPR008422">
    <property type="entry name" value="KN_HD"/>
</dbReference>
<accession>A0A0D2W114</accession>
<dbReference type="InParanoid" id="A0A0D2W114"/>
<keyword evidence="8" id="KW-1185">Reference proteome</keyword>
<dbReference type="GO" id="GO:0006355">
    <property type="term" value="P:regulation of DNA-templated transcription"/>
    <property type="evidence" value="ECO:0007669"/>
    <property type="project" value="InterPro"/>
</dbReference>
<dbReference type="SUPFAM" id="SSF140860">
    <property type="entry name" value="Pseudo ankyrin repeat-like"/>
    <property type="match status" value="1"/>
</dbReference>
<proteinExistence type="predicted"/>
<dbReference type="PROSITE" id="PS50071">
    <property type="entry name" value="HOMEOBOX_2"/>
    <property type="match status" value="1"/>
</dbReference>
<keyword evidence="1 4" id="KW-0238">DNA-binding</keyword>
<sequence length="518" mass="57104">MSHISMDTSTSIHSNQNGVNLATSMLIQAASHCGLFSSCGTNDRAALSNRWREPRGYKRSLAESNETETNLAETMSTKCRIEPQSELQEAQAILDRLDNTNPWKGYIAAMAQQTGHVDLKLVRWADSNHFPWDASVCSTAARVGRLDVLQWARANGCPWDESICTIAAALGYRETLKWAQENGCPMNQPVCQAILRKGLFGNTSAPRPVSPNSYVAQQIRNNTPASNSAVSQSARALVAGSSGSSAAASVSAGEGSMLIPAGQTELGGNKTSKARSDDRSVRDSTPQLVAPERFDPDWYSKYAIDNPQCVRTAHLTKDERQNIKDGDFFIFDWEEVTRVRDGLPYHKGYTCCNGLVVYKSVHPGGLYRTVAKRPPFLIVFYSRTSPSQKPSFSQARLAAEHPMITQAFATTTTIPFESRGESDNKRFRFDDDDDEPSSPGSSSTLAPELVDNTPRRSNLRKASVAILKQWLLDHVSNPYPTDIEKDALAQATDLNVSQVNNWFINARRRILQPLLLGE</sequence>
<dbReference type="Pfam" id="PF05920">
    <property type="entry name" value="Homeobox_KN"/>
    <property type="match status" value="1"/>
</dbReference>
<dbReference type="PANTHER" id="PTHR11850">
    <property type="entry name" value="HOMEOBOX PROTEIN TRANSCRIPTION FACTORS"/>
    <property type="match status" value="1"/>
</dbReference>
<comment type="subcellular location">
    <subcellularLocation>
        <location evidence="4">Nucleus</location>
    </subcellularLocation>
</comment>
<dbReference type="InterPro" id="IPR050224">
    <property type="entry name" value="TALE_homeobox"/>
</dbReference>
<dbReference type="GO" id="GO:0003677">
    <property type="term" value="F:DNA binding"/>
    <property type="evidence" value="ECO:0007669"/>
    <property type="project" value="UniProtKB-UniRule"/>
</dbReference>
<dbReference type="STRING" id="595528.A0A0D2W114"/>
<evidence type="ECO:0000313" key="8">
    <source>
        <dbReference type="Proteomes" id="UP000008743"/>
    </source>
</evidence>
<dbReference type="Gene3D" id="1.10.10.60">
    <property type="entry name" value="Homeodomain-like"/>
    <property type="match status" value="1"/>
</dbReference>
<protein>
    <recommendedName>
        <fullName evidence="6">Homeobox domain-containing protein</fullName>
    </recommendedName>
</protein>
<feature type="region of interest" description="Disordered" evidence="5">
    <location>
        <begin position="415"/>
        <end position="454"/>
    </location>
</feature>
<evidence type="ECO:0000256" key="3">
    <source>
        <dbReference type="ARBA" id="ARBA00023242"/>
    </source>
</evidence>
<dbReference type="InterPro" id="IPR009057">
    <property type="entry name" value="Homeodomain-like_sf"/>
</dbReference>
<dbReference type="AlphaFoldDB" id="A0A0D2W114"/>
<evidence type="ECO:0000313" key="7">
    <source>
        <dbReference type="EMBL" id="KJE97947.1"/>
    </source>
</evidence>
<evidence type="ECO:0000256" key="1">
    <source>
        <dbReference type="ARBA" id="ARBA00023125"/>
    </source>
</evidence>
<dbReference type="CDD" id="cd00086">
    <property type="entry name" value="homeodomain"/>
    <property type="match status" value="1"/>
</dbReference>
<evidence type="ECO:0000256" key="4">
    <source>
        <dbReference type="PROSITE-ProRule" id="PRU00108"/>
    </source>
</evidence>
<feature type="region of interest" description="Disordered" evidence="5">
    <location>
        <begin position="259"/>
        <end position="287"/>
    </location>
</feature>
<keyword evidence="2 4" id="KW-0371">Homeobox</keyword>
<dbReference type="Proteomes" id="UP000008743">
    <property type="component" value="Unassembled WGS sequence"/>
</dbReference>
<dbReference type="InterPro" id="IPR001356">
    <property type="entry name" value="HD"/>
</dbReference>
<keyword evidence="3 4" id="KW-0539">Nucleus</keyword>
<dbReference type="GO" id="GO:0005634">
    <property type="term" value="C:nucleus"/>
    <property type="evidence" value="ECO:0007669"/>
    <property type="project" value="UniProtKB-SubCell"/>
</dbReference>
<gene>
    <name evidence="7" type="ORF">CAOG_008013</name>
</gene>
<feature type="DNA-binding region" description="Homeobox" evidence="4">
    <location>
        <begin position="452"/>
        <end position="514"/>
    </location>
</feature>
<dbReference type="EMBL" id="KE346376">
    <property type="protein sequence ID" value="KJE97947.1"/>
    <property type="molecule type" value="Genomic_DNA"/>
</dbReference>
<dbReference type="SMART" id="SM00389">
    <property type="entry name" value="HOX"/>
    <property type="match status" value="1"/>
</dbReference>
<dbReference type="eggNOG" id="KOG0773">
    <property type="taxonomic scope" value="Eukaryota"/>
</dbReference>
<reference evidence="8" key="1">
    <citation type="submission" date="2011-02" db="EMBL/GenBank/DDBJ databases">
        <title>The Genome Sequence of Capsaspora owczarzaki ATCC 30864.</title>
        <authorList>
            <person name="Russ C."/>
            <person name="Cuomo C."/>
            <person name="Burger G."/>
            <person name="Gray M.W."/>
            <person name="Holland P.W.H."/>
            <person name="King N."/>
            <person name="Lang F.B.F."/>
            <person name="Roger A.J."/>
            <person name="Ruiz-Trillo I."/>
            <person name="Young S.K."/>
            <person name="Zeng Q."/>
            <person name="Gargeya S."/>
            <person name="Alvarado L."/>
            <person name="Berlin A."/>
            <person name="Chapman S.B."/>
            <person name="Chen Z."/>
            <person name="Freedman E."/>
            <person name="Gellesch M."/>
            <person name="Goldberg J."/>
            <person name="Griggs A."/>
            <person name="Gujja S."/>
            <person name="Heilman E."/>
            <person name="Heiman D."/>
            <person name="Howarth C."/>
            <person name="Mehta T."/>
            <person name="Neiman D."/>
            <person name="Pearson M."/>
            <person name="Roberts A."/>
            <person name="Saif S."/>
            <person name="Shea T."/>
            <person name="Shenoy N."/>
            <person name="Sisk P."/>
            <person name="Stolte C."/>
            <person name="Sykes S."/>
            <person name="White J."/>
            <person name="Yandava C."/>
            <person name="Haas B."/>
            <person name="Nusbaum C."/>
            <person name="Birren B."/>
        </authorList>
    </citation>
    <scope>NUCLEOTIDE SEQUENCE</scope>
    <source>
        <strain evidence="8">ATCC 30864</strain>
    </source>
</reference>
<feature type="domain" description="Homeobox" evidence="6">
    <location>
        <begin position="450"/>
        <end position="513"/>
    </location>
</feature>
<evidence type="ECO:0000256" key="5">
    <source>
        <dbReference type="SAM" id="MobiDB-lite"/>
    </source>
</evidence>
<dbReference type="SUPFAM" id="SSF46689">
    <property type="entry name" value="Homeodomain-like"/>
    <property type="match status" value="1"/>
</dbReference>
<organism evidence="7 8">
    <name type="scientific">Capsaspora owczarzaki (strain ATCC 30864)</name>
    <dbReference type="NCBI Taxonomy" id="595528"/>
    <lineage>
        <taxon>Eukaryota</taxon>
        <taxon>Filasterea</taxon>
        <taxon>Capsaspora</taxon>
    </lineage>
</organism>
<feature type="compositionally biased region" description="Basic and acidic residues" evidence="5">
    <location>
        <begin position="418"/>
        <end position="429"/>
    </location>
</feature>
<name>A0A0D2W114_CAPO3</name>
<evidence type="ECO:0000256" key="2">
    <source>
        <dbReference type="ARBA" id="ARBA00023155"/>
    </source>
</evidence>
<evidence type="ECO:0000259" key="6">
    <source>
        <dbReference type="PROSITE" id="PS50071"/>
    </source>
</evidence>
<dbReference type="OrthoDB" id="10056939at2759"/>